<evidence type="ECO:0000313" key="3">
    <source>
        <dbReference type="Proteomes" id="UP000289775"/>
    </source>
</evidence>
<keyword evidence="1" id="KW-1133">Transmembrane helix</keyword>
<proteinExistence type="predicted"/>
<keyword evidence="1" id="KW-0812">Transmembrane</keyword>
<evidence type="ECO:0000313" key="2">
    <source>
        <dbReference type="EMBL" id="RYJ43166.1"/>
    </source>
</evidence>
<name>A0A444WBI5_9FLAO</name>
<sequence length="38" mass="4540">MVYKEPLGLVVVLILFGFWVKLRQIVKDKNKLLKSLYF</sequence>
<comment type="caution">
    <text evidence="2">The sequence shown here is derived from an EMBL/GenBank/DDBJ whole genome shotgun (WGS) entry which is preliminary data.</text>
</comment>
<reference evidence="2 3" key="1">
    <citation type="submission" date="2014-12" db="EMBL/GenBank/DDBJ databases">
        <title>Genome sequence of Flavobacterium beibuense RSKm HC5.</title>
        <authorList>
            <person name="Kim J.F."/>
            <person name="Song J.Y."/>
            <person name="Kwak M.-J."/>
            <person name="Lee S.-W."/>
        </authorList>
    </citation>
    <scope>NUCLEOTIDE SEQUENCE [LARGE SCALE GENOMIC DNA]</scope>
    <source>
        <strain evidence="2 3">RSKm HC5</strain>
    </source>
</reference>
<organism evidence="2 3">
    <name type="scientific">Flavobacterium beibuense</name>
    <dbReference type="NCBI Taxonomy" id="657326"/>
    <lineage>
        <taxon>Bacteria</taxon>
        <taxon>Pseudomonadati</taxon>
        <taxon>Bacteroidota</taxon>
        <taxon>Flavobacteriia</taxon>
        <taxon>Flavobacteriales</taxon>
        <taxon>Flavobacteriaceae</taxon>
        <taxon>Flavobacterium</taxon>
    </lineage>
</organism>
<accession>A0A444WBI5</accession>
<feature type="transmembrane region" description="Helical" evidence="1">
    <location>
        <begin position="6"/>
        <end position="22"/>
    </location>
</feature>
<gene>
    <name evidence="2" type="ORF">NU09_1504</name>
</gene>
<protein>
    <submittedName>
        <fullName evidence="2">Uncharacterized protein</fullName>
    </submittedName>
</protein>
<dbReference type="EMBL" id="JUIW01000005">
    <property type="protein sequence ID" value="RYJ43166.1"/>
    <property type="molecule type" value="Genomic_DNA"/>
</dbReference>
<evidence type="ECO:0000256" key="1">
    <source>
        <dbReference type="SAM" id="Phobius"/>
    </source>
</evidence>
<keyword evidence="1" id="KW-0472">Membrane</keyword>
<dbReference type="Proteomes" id="UP000289775">
    <property type="component" value="Unassembled WGS sequence"/>
</dbReference>
<dbReference type="AlphaFoldDB" id="A0A444WBI5"/>
<keyword evidence="3" id="KW-1185">Reference proteome</keyword>